<feature type="transmembrane region" description="Helical" evidence="1">
    <location>
        <begin position="266"/>
        <end position="293"/>
    </location>
</feature>
<keyword evidence="1" id="KW-1133">Transmembrane helix</keyword>
<keyword evidence="3" id="KW-1185">Reference proteome</keyword>
<keyword evidence="1" id="KW-0812">Transmembrane</keyword>
<dbReference type="EMBL" id="ML179066">
    <property type="protein sequence ID" value="THV03556.1"/>
    <property type="molecule type" value="Genomic_DNA"/>
</dbReference>
<feature type="transmembrane region" description="Helical" evidence="1">
    <location>
        <begin position="112"/>
        <end position="131"/>
    </location>
</feature>
<dbReference type="OrthoDB" id="3222669at2759"/>
<sequence length="307" mass="34048">MAALYLHNAIFAQDDSPTPLSTLPHSRSLSSGTVALSVSTHGSYPTEPLLSSSVYQHLLSRQPAASSDGQQWDMSLSFEDGRPDSSPIERERRGYHEQSVRRRLRILKSFKVSLEIIVAVWATYNTVRYFLAYTKYSSTTGQTISLALGTSTAVSLAFLICSFIISSLHSYLIAKHIPIYHLLLTRTILEYLSTFFFLSPSIVNLVLTVLWKRAPTDAAGGGQDTELGILDRRCGELDVDLVWSITTTRECAAQQNSNDGEEQANWTAWLGLAIFRVVMTLLVVFSVILCLLVSSFSLSRYVSSTSF</sequence>
<protein>
    <recommendedName>
        <fullName evidence="4">Transmembrane protein</fullName>
    </recommendedName>
</protein>
<proteinExistence type="predicted"/>
<keyword evidence="1" id="KW-0472">Membrane</keyword>
<dbReference type="Proteomes" id="UP000297245">
    <property type="component" value="Unassembled WGS sequence"/>
</dbReference>
<accession>A0A4V4HHP7</accession>
<name>A0A4V4HHP7_DENBC</name>
<gene>
    <name evidence="2" type="ORF">K435DRAFT_791746</name>
</gene>
<organism evidence="2 3">
    <name type="scientific">Dendrothele bispora (strain CBS 962.96)</name>
    <dbReference type="NCBI Taxonomy" id="1314807"/>
    <lineage>
        <taxon>Eukaryota</taxon>
        <taxon>Fungi</taxon>
        <taxon>Dikarya</taxon>
        <taxon>Basidiomycota</taxon>
        <taxon>Agaricomycotina</taxon>
        <taxon>Agaricomycetes</taxon>
        <taxon>Agaricomycetidae</taxon>
        <taxon>Agaricales</taxon>
        <taxon>Agaricales incertae sedis</taxon>
        <taxon>Dendrothele</taxon>
    </lineage>
</organism>
<evidence type="ECO:0000313" key="3">
    <source>
        <dbReference type="Proteomes" id="UP000297245"/>
    </source>
</evidence>
<reference evidence="2 3" key="1">
    <citation type="journal article" date="2019" name="Nat. Ecol. Evol.">
        <title>Megaphylogeny resolves global patterns of mushroom evolution.</title>
        <authorList>
            <person name="Varga T."/>
            <person name="Krizsan K."/>
            <person name="Foldi C."/>
            <person name="Dima B."/>
            <person name="Sanchez-Garcia M."/>
            <person name="Sanchez-Ramirez S."/>
            <person name="Szollosi G.J."/>
            <person name="Szarkandi J.G."/>
            <person name="Papp V."/>
            <person name="Albert L."/>
            <person name="Andreopoulos W."/>
            <person name="Angelini C."/>
            <person name="Antonin V."/>
            <person name="Barry K.W."/>
            <person name="Bougher N.L."/>
            <person name="Buchanan P."/>
            <person name="Buyck B."/>
            <person name="Bense V."/>
            <person name="Catcheside P."/>
            <person name="Chovatia M."/>
            <person name="Cooper J."/>
            <person name="Damon W."/>
            <person name="Desjardin D."/>
            <person name="Finy P."/>
            <person name="Geml J."/>
            <person name="Haridas S."/>
            <person name="Hughes K."/>
            <person name="Justo A."/>
            <person name="Karasinski D."/>
            <person name="Kautmanova I."/>
            <person name="Kiss B."/>
            <person name="Kocsube S."/>
            <person name="Kotiranta H."/>
            <person name="LaButti K.M."/>
            <person name="Lechner B.E."/>
            <person name="Liimatainen K."/>
            <person name="Lipzen A."/>
            <person name="Lukacs Z."/>
            <person name="Mihaltcheva S."/>
            <person name="Morgado L.N."/>
            <person name="Niskanen T."/>
            <person name="Noordeloos M.E."/>
            <person name="Ohm R.A."/>
            <person name="Ortiz-Santana B."/>
            <person name="Ovrebo C."/>
            <person name="Racz N."/>
            <person name="Riley R."/>
            <person name="Savchenko A."/>
            <person name="Shiryaev A."/>
            <person name="Soop K."/>
            <person name="Spirin V."/>
            <person name="Szebenyi C."/>
            <person name="Tomsovsky M."/>
            <person name="Tulloss R.E."/>
            <person name="Uehling J."/>
            <person name="Grigoriev I.V."/>
            <person name="Vagvolgyi C."/>
            <person name="Papp T."/>
            <person name="Martin F.M."/>
            <person name="Miettinen O."/>
            <person name="Hibbett D.S."/>
            <person name="Nagy L.G."/>
        </authorList>
    </citation>
    <scope>NUCLEOTIDE SEQUENCE [LARGE SCALE GENOMIC DNA]</scope>
    <source>
        <strain evidence="2 3">CBS 962.96</strain>
    </source>
</reference>
<evidence type="ECO:0008006" key="4">
    <source>
        <dbReference type="Google" id="ProtNLM"/>
    </source>
</evidence>
<evidence type="ECO:0000256" key="1">
    <source>
        <dbReference type="SAM" id="Phobius"/>
    </source>
</evidence>
<feature type="transmembrane region" description="Helical" evidence="1">
    <location>
        <begin position="188"/>
        <end position="211"/>
    </location>
</feature>
<feature type="transmembrane region" description="Helical" evidence="1">
    <location>
        <begin position="143"/>
        <end position="168"/>
    </location>
</feature>
<evidence type="ECO:0000313" key="2">
    <source>
        <dbReference type="EMBL" id="THV03556.1"/>
    </source>
</evidence>
<dbReference type="AlphaFoldDB" id="A0A4V4HHP7"/>